<organism evidence="1 2">
    <name type="scientific">Algimonas porphyrae</name>
    <dbReference type="NCBI Taxonomy" id="1128113"/>
    <lineage>
        <taxon>Bacteria</taxon>
        <taxon>Pseudomonadati</taxon>
        <taxon>Pseudomonadota</taxon>
        <taxon>Alphaproteobacteria</taxon>
        <taxon>Maricaulales</taxon>
        <taxon>Robiginitomaculaceae</taxon>
        <taxon>Algimonas</taxon>
    </lineage>
</organism>
<evidence type="ECO:0008006" key="3">
    <source>
        <dbReference type="Google" id="ProtNLM"/>
    </source>
</evidence>
<name>A0ABQ5V395_9PROT</name>
<accession>A0ABQ5V395</accession>
<sequence length="397" mass="43414">MLSPALFPILLIACAEAGGDTEDNIPAAQVPPVISVPADAFPGDIDPALAARFSRLALDCVQQEFPNKISRTTDTADAIGRPRDLFPAFYGCFDWHSAVHGHWLLVRLLRVGDLDAASRAEAIAKLNANLTPETMAGELANFRRPARGSWERPYGWAWLLQLTAELREMVEDGDDADARRWLDALQPLEADIVAATKDWLPKLAYPIRLGTHNQSAFAFTLMMDWADVAGDADIAAQLRDAALRFHREDVDCPLAYEPSGEDFLSPCLMVADLMRRVMDPADYASWLSAYLPDIPIDGSADWLAPAIVLDASDGKLVHLDGVNSSRAWNLYNMARALPDNDPRRASLVAAAKIHQDEGVAAVSDEHYSGSHWLASFATYLMTDRGHESGPAKAGKID</sequence>
<protein>
    <recommendedName>
        <fullName evidence="3">DUF2891 domain-containing protein</fullName>
    </recommendedName>
</protein>
<evidence type="ECO:0000313" key="1">
    <source>
        <dbReference type="EMBL" id="GLQ21550.1"/>
    </source>
</evidence>
<proteinExistence type="predicted"/>
<dbReference type="EMBL" id="BSNJ01000005">
    <property type="protein sequence ID" value="GLQ21550.1"/>
    <property type="molecule type" value="Genomic_DNA"/>
</dbReference>
<evidence type="ECO:0000313" key="2">
    <source>
        <dbReference type="Proteomes" id="UP001161390"/>
    </source>
</evidence>
<dbReference type="InterPro" id="IPR021365">
    <property type="entry name" value="DUF2891"/>
</dbReference>
<keyword evidence="2" id="KW-1185">Reference proteome</keyword>
<reference evidence="1" key="2">
    <citation type="submission" date="2023-01" db="EMBL/GenBank/DDBJ databases">
        <title>Draft genome sequence of Algimonas porphyrae strain NBRC 108216.</title>
        <authorList>
            <person name="Sun Q."/>
            <person name="Mori K."/>
        </authorList>
    </citation>
    <scope>NUCLEOTIDE SEQUENCE</scope>
    <source>
        <strain evidence="1">NBRC 108216</strain>
    </source>
</reference>
<dbReference type="Proteomes" id="UP001161390">
    <property type="component" value="Unassembled WGS sequence"/>
</dbReference>
<reference evidence="1" key="1">
    <citation type="journal article" date="2014" name="Int. J. Syst. Evol. Microbiol.">
        <title>Complete genome of a new Firmicutes species belonging to the dominant human colonic microbiota ('Ruminococcus bicirculans') reveals two chromosomes and a selective capacity to utilize plant glucans.</title>
        <authorList>
            <consortium name="NISC Comparative Sequencing Program"/>
            <person name="Wegmann U."/>
            <person name="Louis P."/>
            <person name="Goesmann A."/>
            <person name="Henrissat B."/>
            <person name="Duncan S.H."/>
            <person name="Flint H.J."/>
        </authorList>
    </citation>
    <scope>NUCLEOTIDE SEQUENCE</scope>
    <source>
        <strain evidence="1">NBRC 108216</strain>
    </source>
</reference>
<gene>
    <name evidence="1" type="ORF">GCM10007854_25050</name>
</gene>
<dbReference type="Pfam" id="PF11199">
    <property type="entry name" value="DUF2891"/>
    <property type="match status" value="1"/>
</dbReference>
<comment type="caution">
    <text evidence="1">The sequence shown here is derived from an EMBL/GenBank/DDBJ whole genome shotgun (WGS) entry which is preliminary data.</text>
</comment>